<organism evidence="2 3">
    <name type="scientific">Colletotrichum fructicola (strain Nara gc5)</name>
    <name type="common">Anthracnose fungus</name>
    <name type="synonym">Colletotrichum gloeosporioides (strain Nara gc5)</name>
    <dbReference type="NCBI Taxonomy" id="1213859"/>
    <lineage>
        <taxon>Eukaryota</taxon>
        <taxon>Fungi</taxon>
        <taxon>Dikarya</taxon>
        <taxon>Ascomycota</taxon>
        <taxon>Pezizomycotina</taxon>
        <taxon>Sordariomycetes</taxon>
        <taxon>Hypocreomycetidae</taxon>
        <taxon>Glomerellales</taxon>
        <taxon>Glomerellaceae</taxon>
        <taxon>Colletotrichum</taxon>
        <taxon>Colletotrichum gloeosporioides species complex</taxon>
    </lineage>
</organism>
<feature type="compositionally biased region" description="Basic and acidic residues" evidence="1">
    <location>
        <begin position="98"/>
        <end position="112"/>
    </location>
</feature>
<proteinExistence type="predicted"/>
<dbReference type="RefSeq" id="XP_031877596.2">
    <property type="nucleotide sequence ID" value="XM_032025909.2"/>
</dbReference>
<dbReference type="AlphaFoldDB" id="A0A7J6ICP9"/>
<dbReference type="Proteomes" id="UP000011096">
    <property type="component" value="Unassembled WGS sequence"/>
</dbReference>
<sequence length="191" mass="21929">MTTALIASRGFDNDVIFMGSTTGPVCTLSYDMTLPTAIAPTTRTSSPLDHTDDVIHLGSRRVTQTPRRLKERHHPRRFANKKQPPPPPSTKKKPKSKPLRERSGRKASSAERAHVGWIRSTLNKQHAVYATPKKYGQLSYWSVSDSGDKEMIRHEDIYFRPMFQDLSPDKIHKKLRGKMRRARKRILQDEK</sequence>
<comment type="caution">
    <text evidence="2">The sequence shown here is derived from an EMBL/GenBank/DDBJ whole genome shotgun (WGS) entry which is preliminary data.</text>
</comment>
<dbReference type="InParanoid" id="A0A7J6ICP9"/>
<evidence type="ECO:0000256" key="1">
    <source>
        <dbReference type="SAM" id="MobiDB-lite"/>
    </source>
</evidence>
<keyword evidence="3" id="KW-1185">Reference proteome</keyword>
<dbReference type="GeneID" id="43610057"/>
<name>A0A7J6ICP9_COLFN</name>
<evidence type="ECO:0000313" key="2">
    <source>
        <dbReference type="EMBL" id="KAF4474117.1"/>
    </source>
</evidence>
<feature type="compositionally biased region" description="Polar residues" evidence="1">
    <location>
        <begin position="39"/>
        <end position="48"/>
    </location>
</feature>
<feature type="region of interest" description="Disordered" evidence="1">
    <location>
        <begin position="39"/>
        <end position="112"/>
    </location>
</feature>
<reference evidence="2 3" key="2">
    <citation type="submission" date="2020-04" db="EMBL/GenBank/DDBJ databases">
        <title>Genome sequencing and assembly of multiple isolates from the Colletotrichum gloeosporioides species complex.</title>
        <authorList>
            <person name="Gan P."/>
            <person name="Shirasu K."/>
        </authorList>
    </citation>
    <scope>NUCLEOTIDE SEQUENCE [LARGE SCALE GENOMIC DNA]</scope>
    <source>
        <strain evidence="2 3">Nara gc5</strain>
    </source>
</reference>
<gene>
    <name evidence="2" type="ORF">CGGC5_v016953</name>
</gene>
<protein>
    <submittedName>
        <fullName evidence="2">Uncharacterized protein</fullName>
    </submittedName>
</protein>
<reference evidence="2 3" key="1">
    <citation type="submission" date="2012-08" db="EMBL/GenBank/DDBJ databases">
        <authorList>
            <person name="Gan P.H.P."/>
            <person name="Ikeda K."/>
            <person name="Irieda H."/>
            <person name="Narusaka M."/>
            <person name="O'Connell R.J."/>
            <person name="Narusaka Y."/>
            <person name="Takano Y."/>
            <person name="Kubo Y."/>
            <person name="Shirasu K."/>
        </authorList>
    </citation>
    <scope>NUCLEOTIDE SEQUENCE [LARGE SCALE GENOMIC DNA]</scope>
    <source>
        <strain evidence="2 3">Nara gc5</strain>
    </source>
</reference>
<accession>A0A7J6ICP9</accession>
<dbReference type="EMBL" id="ANPB02000011">
    <property type="protein sequence ID" value="KAF4474117.1"/>
    <property type="molecule type" value="Genomic_DNA"/>
</dbReference>
<feature type="compositionally biased region" description="Basic residues" evidence="1">
    <location>
        <begin position="67"/>
        <end position="80"/>
    </location>
</feature>
<evidence type="ECO:0000313" key="3">
    <source>
        <dbReference type="Proteomes" id="UP000011096"/>
    </source>
</evidence>